<organism evidence="1 2">
    <name type="scientific">Smallanthus sonchifolius</name>
    <dbReference type="NCBI Taxonomy" id="185202"/>
    <lineage>
        <taxon>Eukaryota</taxon>
        <taxon>Viridiplantae</taxon>
        <taxon>Streptophyta</taxon>
        <taxon>Embryophyta</taxon>
        <taxon>Tracheophyta</taxon>
        <taxon>Spermatophyta</taxon>
        <taxon>Magnoliopsida</taxon>
        <taxon>eudicotyledons</taxon>
        <taxon>Gunneridae</taxon>
        <taxon>Pentapetalae</taxon>
        <taxon>asterids</taxon>
        <taxon>campanulids</taxon>
        <taxon>Asterales</taxon>
        <taxon>Asteraceae</taxon>
        <taxon>Asteroideae</taxon>
        <taxon>Heliantheae alliance</taxon>
        <taxon>Millerieae</taxon>
        <taxon>Smallanthus</taxon>
    </lineage>
</organism>
<sequence length="117" mass="12765">MRYKAELNHGANNGLDIDVMLFEPFKEQFPIISYGDFYQLAGVVIVEVAGGPDVPFHSGREDKEEPAVEGRLPDATKGNDHLRDVFIKTMGLDDIDIVTLSGGHTLGAAHNITSINN</sequence>
<name>A0ACB9K0C2_9ASTR</name>
<reference evidence="1 2" key="2">
    <citation type="journal article" date="2022" name="Mol. Ecol. Resour.">
        <title>The genomes of chicory, endive, great burdock and yacon provide insights into Asteraceae paleo-polyploidization history and plant inulin production.</title>
        <authorList>
            <person name="Fan W."/>
            <person name="Wang S."/>
            <person name="Wang H."/>
            <person name="Wang A."/>
            <person name="Jiang F."/>
            <person name="Liu H."/>
            <person name="Zhao H."/>
            <person name="Xu D."/>
            <person name="Zhang Y."/>
        </authorList>
    </citation>
    <scope>NUCLEOTIDE SEQUENCE [LARGE SCALE GENOMIC DNA]</scope>
    <source>
        <strain evidence="2">cv. Yunnan</strain>
        <tissue evidence="1">Leaves</tissue>
    </source>
</reference>
<evidence type="ECO:0000313" key="1">
    <source>
        <dbReference type="EMBL" id="KAI3825766.1"/>
    </source>
</evidence>
<protein>
    <submittedName>
        <fullName evidence="1">Uncharacterized protein</fullName>
    </submittedName>
</protein>
<dbReference type="EMBL" id="CM042019">
    <property type="protein sequence ID" value="KAI3825766.1"/>
    <property type="molecule type" value="Genomic_DNA"/>
</dbReference>
<reference evidence="2" key="1">
    <citation type="journal article" date="2022" name="Mol. Ecol. Resour.">
        <title>The genomes of chicory, endive, great burdock and yacon provide insights into Asteraceae palaeo-polyploidization history and plant inulin production.</title>
        <authorList>
            <person name="Fan W."/>
            <person name="Wang S."/>
            <person name="Wang H."/>
            <person name="Wang A."/>
            <person name="Jiang F."/>
            <person name="Liu H."/>
            <person name="Zhao H."/>
            <person name="Xu D."/>
            <person name="Zhang Y."/>
        </authorList>
    </citation>
    <scope>NUCLEOTIDE SEQUENCE [LARGE SCALE GENOMIC DNA]</scope>
    <source>
        <strain evidence="2">cv. Yunnan</strain>
    </source>
</reference>
<accession>A0ACB9K0C2</accession>
<proteinExistence type="predicted"/>
<dbReference type="Proteomes" id="UP001056120">
    <property type="component" value="Linkage Group LG02"/>
</dbReference>
<keyword evidence="2" id="KW-1185">Reference proteome</keyword>
<comment type="caution">
    <text evidence="1">The sequence shown here is derived from an EMBL/GenBank/DDBJ whole genome shotgun (WGS) entry which is preliminary data.</text>
</comment>
<gene>
    <name evidence="1" type="ORF">L1987_07389</name>
</gene>
<evidence type="ECO:0000313" key="2">
    <source>
        <dbReference type="Proteomes" id="UP001056120"/>
    </source>
</evidence>